<dbReference type="AlphaFoldDB" id="A0A812MZX3"/>
<feature type="region of interest" description="Disordered" evidence="1">
    <location>
        <begin position="164"/>
        <end position="192"/>
    </location>
</feature>
<proteinExistence type="predicted"/>
<reference evidence="2" key="1">
    <citation type="submission" date="2021-02" db="EMBL/GenBank/DDBJ databases">
        <authorList>
            <person name="Dougan E. K."/>
            <person name="Rhodes N."/>
            <person name="Thang M."/>
            <person name="Chan C."/>
        </authorList>
    </citation>
    <scope>NUCLEOTIDE SEQUENCE</scope>
</reference>
<comment type="caution">
    <text evidence="2">The sequence shown here is derived from an EMBL/GenBank/DDBJ whole genome shotgun (WGS) entry which is preliminary data.</text>
</comment>
<sequence>MEMALSCLASPWRGRLHSVSPPPCRGPVPNGPSGFPPTTKRHFHEARAEQTSLDFTPPPRNLCALTPSVVAPWLVVDLPEKPVEKADKAAKRQELAGSPKADRSMRYVEKKEVQRHLQFFSVPNLEITAHKGARELRHSASLDAFGIPSQSQAKSGKAKVAKTADGSMEEDHPAPDFYVQQQRPTRGLPVKATSARLTGPALRALAELEAVDAVDAKRERPDRRRVSFKPSKGFKTLVVKEEGDGDLTKTSAQSLTTTTGASHQASQASLASSSSMHEVPEVSPMAAESDTLPEAATATC</sequence>
<dbReference type="EMBL" id="CAJNDS010001791">
    <property type="protein sequence ID" value="CAE7280171.1"/>
    <property type="molecule type" value="Genomic_DNA"/>
</dbReference>
<evidence type="ECO:0000256" key="1">
    <source>
        <dbReference type="SAM" id="MobiDB-lite"/>
    </source>
</evidence>
<evidence type="ECO:0000313" key="3">
    <source>
        <dbReference type="Proteomes" id="UP000604046"/>
    </source>
</evidence>
<protein>
    <submittedName>
        <fullName evidence="2">Uncharacterized protein</fullName>
    </submittedName>
</protein>
<dbReference type="Proteomes" id="UP000604046">
    <property type="component" value="Unassembled WGS sequence"/>
</dbReference>
<gene>
    <name evidence="2" type="ORF">SNAT2548_LOCUS14856</name>
</gene>
<feature type="compositionally biased region" description="Low complexity" evidence="1">
    <location>
        <begin position="248"/>
        <end position="275"/>
    </location>
</feature>
<dbReference type="OrthoDB" id="440304at2759"/>
<evidence type="ECO:0000313" key="2">
    <source>
        <dbReference type="EMBL" id="CAE7280171.1"/>
    </source>
</evidence>
<feature type="region of interest" description="Disordered" evidence="1">
    <location>
        <begin position="242"/>
        <end position="300"/>
    </location>
</feature>
<organism evidence="2 3">
    <name type="scientific">Symbiodinium natans</name>
    <dbReference type="NCBI Taxonomy" id="878477"/>
    <lineage>
        <taxon>Eukaryota</taxon>
        <taxon>Sar</taxon>
        <taxon>Alveolata</taxon>
        <taxon>Dinophyceae</taxon>
        <taxon>Suessiales</taxon>
        <taxon>Symbiodiniaceae</taxon>
        <taxon>Symbiodinium</taxon>
    </lineage>
</organism>
<keyword evidence="3" id="KW-1185">Reference proteome</keyword>
<name>A0A812MZX3_9DINO</name>
<accession>A0A812MZX3</accession>